<dbReference type="RefSeq" id="WP_289786074.1">
    <property type="nucleotide sequence ID" value="NZ_JAUDJE010000014.1"/>
</dbReference>
<reference evidence="8" key="1">
    <citation type="submission" date="2023-06" db="EMBL/GenBank/DDBJ databases">
        <title>full genome analysis of Phenantherene degrader P3.</title>
        <authorList>
            <person name="Akbar A."/>
            <person name="Rahmeh R."/>
            <person name="Kishk M."/>
        </authorList>
    </citation>
    <scope>NUCLEOTIDE SEQUENCE</scope>
    <source>
        <strain evidence="8">P3</strain>
    </source>
</reference>
<feature type="domain" description="Cytochrome c-type biogenesis protein H TPR" evidence="7">
    <location>
        <begin position="131"/>
        <end position="259"/>
    </location>
</feature>
<dbReference type="InterPro" id="IPR017560">
    <property type="entry name" value="Cyt_c_biogenesis_CcmI"/>
</dbReference>
<dbReference type="InterPro" id="IPR051263">
    <property type="entry name" value="C-type_cytochrome_biogenesis"/>
</dbReference>
<dbReference type="EMBL" id="JAUDJE010000014">
    <property type="protein sequence ID" value="MDM9560520.1"/>
    <property type="molecule type" value="Genomic_DNA"/>
</dbReference>
<evidence type="ECO:0000313" key="9">
    <source>
        <dbReference type="Proteomes" id="UP001175604"/>
    </source>
</evidence>
<dbReference type="InterPro" id="IPR019734">
    <property type="entry name" value="TPR_rpt"/>
</dbReference>
<evidence type="ECO:0000256" key="5">
    <source>
        <dbReference type="PROSITE-ProRule" id="PRU00339"/>
    </source>
</evidence>
<comment type="caution">
    <text evidence="8">The sequence shown here is derived from an EMBL/GenBank/DDBJ whole genome shotgun (WGS) entry which is preliminary data.</text>
</comment>
<organism evidence="8 9">
    <name type="scientific">Bordetella petrii</name>
    <dbReference type="NCBI Taxonomy" id="94624"/>
    <lineage>
        <taxon>Bacteria</taxon>
        <taxon>Pseudomonadati</taxon>
        <taxon>Pseudomonadota</taxon>
        <taxon>Betaproteobacteria</taxon>
        <taxon>Burkholderiales</taxon>
        <taxon>Alcaligenaceae</taxon>
        <taxon>Bordetella</taxon>
    </lineage>
</organism>
<evidence type="ECO:0000256" key="4">
    <source>
        <dbReference type="ARBA" id="ARBA00022803"/>
    </source>
</evidence>
<keyword evidence="6" id="KW-0812">Transmembrane</keyword>
<name>A0ABT7W5P6_9BORD</name>
<keyword evidence="6" id="KW-1133">Transmembrane helix</keyword>
<accession>A0ABT7W5P6</accession>
<dbReference type="SUPFAM" id="SSF48452">
    <property type="entry name" value="TPR-like"/>
    <property type="match status" value="1"/>
</dbReference>
<comment type="subcellular location">
    <subcellularLocation>
        <location evidence="1">Cell envelope</location>
    </subcellularLocation>
</comment>
<dbReference type="Gene3D" id="1.25.40.10">
    <property type="entry name" value="Tetratricopeptide repeat domain"/>
    <property type="match status" value="1"/>
</dbReference>
<dbReference type="NCBIfam" id="TIGR03142">
    <property type="entry name" value="cytochro_ccmI"/>
    <property type="match status" value="1"/>
</dbReference>
<evidence type="ECO:0000256" key="6">
    <source>
        <dbReference type="SAM" id="Phobius"/>
    </source>
</evidence>
<evidence type="ECO:0000256" key="3">
    <source>
        <dbReference type="ARBA" id="ARBA00022748"/>
    </source>
</evidence>
<gene>
    <name evidence="8" type="primary">ccmI</name>
    <name evidence="8" type="ORF">QUC21_15895</name>
</gene>
<sequence length="285" mass="30323">MTAFWLYAALLLLAALAFILVPQLRAPRARADADRAGLNVGLYRERVRELEMQHGAGALTAAQLEAARIEAARELLDAAHGSPGRAADAPLGRAVPLAMAVLAPLLGLALYLHWGSLDRVMLARQYAGHPAQGIEEMTARLEASLAAAPDSAEGWFFLGRTYMAQDRMADAARAFERAAALAGRPPELLGHWAQALYFAGDQQWTPQLQALTDEALAGDPQEAASLGLAGMAAFQAERYAEAAAYWERLAAALPEADPSRAAIADGIARARELDQARKATAPPAP</sequence>
<keyword evidence="3" id="KW-0201">Cytochrome c-type biogenesis</keyword>
<dbReference type="Pfam" id="PF23914">
    <property type="entry name" value="TPR_CcmH_CycH"/>
    <property type="match status" value="1"/>
</dbReference>
<evidence type="ECO:0000256" key="2">
    <source>
        <dbReference type="ARBA" id="ARBA00022737"/>
    </source>
</evidence>
<evidence type="ECO:0000313" key="8">
    <source>
        <dbReference type="EMBL" id="MDM9560520.1"/>
    </source>
</evidence>
<evidence type="ECO:0000259" key="7">
    <source>
        <dbReference type="Pfam" id="PF23914"/>
    </source>
</evidence>
<dbReference type="PROSITE" id="PS50005">
    <property type="entry name" value="TPR"/>
    <property type="match status" value="1"/>
</dbReference>
<feature type="repeat" description="TPR" evidence="5">
    <location>
        <begin position="152"/>
        <end position="185"/>
    </location>
</feature>
<keyword evidence="2" id="KW-0677">Repeat</keyword>
<dbReference type="PANTHER" id="PTHR47870:SF4">
    <property type="entry name" value="CYTOCHROME C-TYPE BIOGENESIS PROTEIN CYCH"/>
    <property type="match status" value="1"/>
</dbReference>
<protein>
    <submittedName>
        <fullName evidence="8">C-type cytochrome biogenesis protein CcmI</fullName>
    </submittedName>
</protein>
<keyword evidence="6" id="KW-0472">Membrane</keyword>
<evidence type="ECO:0000256" key="1">
    <source>
        <dbReference type="ARBA" id="ARBA00004196"/>
    </source>
</evidence>
<keyword evidence="9" id="KW-1185">Reference proteome</keyword>
<keyword evidence="4 5" id="KW-0802">TPR repeat</keyword>
<dbReference type="PANTHER" id="PTHR47870">
    <property type="entry name" value="CYTOCHROME C-TYPE BIOGENESIS PROTEIN CCMH"/>
    <property type="match status" value="1"/>
</dbReference>
<proteinExistence type="predicted"/>
<dbReference type="SMART" id="SM00028">
    <property type="entry name" value="TPR"/>
    <property type="match status" value="2"/>
</dbReference>
<dbReference type="Proteomes" id="UP001175604">
    <property type="component" value="Unassembled WGS sequence"/>
</dbReference>
<dbReference type="InterPro" id="IPR011990">
    <property type="entry name" value="TPR-like_helical_dom_sf"/>
</dbReference>
<feature type="transmembrane region" description="Helical" evidence="6">
    <location>
        <begin position="94"/>
        <end position="114"/>
    </location>
</feature>
<dbReference type="InterPro" id="IPR056413">
    <property type="entry name" value="TPR_CcmH_CycH"/>
</dbReference>